<dbReference type="Proteomes" id="UP000679749">
    <property type="component" value="Unassembled WGS sequence"/>
</dbReference>
<proteinExistence type="predicted"/>
<dbReference type="SUPFAM" id="SSF140415">
    <property type="entry name" value="YppE-like"/>
    <property type="match status" value="1"/>
</dbReference>
<dbReference type="Pfam" id="PF08807">
    <property type="entry name" value="DUF1798"/>
    <property type="match status" value="1"/>
</dbReference>
<protein>
    <submittedName>
        <fullName evidence="1">DUF1798 family protein</fullName>
    </submittedName>
</protein>
<dbReference type="AlphaFoldDB" id="A0A942YZ98"/>
<comment type="caution">
    <text evidence="1">The sequence shown here is derived from an EMBL/GenBank/DDBJ whole genome shotgun (WGS) entry which is preliminary data.</text>
</comment>
<dbReference type="Gene3D" id="1.20.120.440">
    <property type="entry name" value="YppE-like"/>
    <property type="match status" value="1"/>
</dbReference>
<organism evidence="1 2">
    <name type="scientific">Neobacillus rhizophilus</name>
    <dbReference type="NCBI Taxonomy" id="2833579"/>
    <lineage>
        <taxon>Bacteria</taxon>
        <taxon>Bacillati</taxon>
        <taxon>Bacillota</taxon>
        <taxon>Bacilli</taxon>
        <taxon>Bacillales</taxon>
        <taxon>Bacillaceae</taxon>
        <taxon>Neobacillus</taxon>
    </lineage>
</organism>
<dbReference type="RefSeq" id="WP_213120397.1">
    <property type="nucleotide sequence ID" value="NZ_JAGYPF010000005.1"/>
</dbReference>
<evidence type="ECO:0000313" key="2">
    <source>
        <dbReference type="Proteomes" id="UP000679749"/>
    </source>
</evidence>
<gene>
    <name evidence="1" type="ORF">KHA99_26070</name>
</gene>
<dbReference type="InterPro" id="IPR014913">
    <property type="entry name" value="YppE-like"/>
</dbReference>
<keyword evidence="2" id="KW-1185">Reference proteome</keyword>
<dbReference type="InterPro" id="IPR023351">
    <property type="entry name" value="YppE-like_sf"/>
</dbReference>
<dbReference type="EMBL" id="JAGYPF010000005">
    <property type="protein sequence ID" value="MBS4215896.1"/>
    <property type="molecule type" value="Genomic_DNA"/>
</dbReference>
<sequence length="124" mass="14827">MDREIEHLTTELLSFNQEFLRHFQEARETGSEQNFDEVIKPFANKVNSINGEWKEEMKKWLINFPLKHIRIQQVESVSEHIEQLSIQAFFPKTSKSRFLNAQRTVEFFLTEVLKEVNKEKRDAT</sequence>
<accession>A0A942YZ98</accession>
<reference evidence="1" key="1">
    <citation type="submission" date="2021-05" db="EMBL/GenBank/DDBJ databases">
        <title>Novel Bacillus species.</title>
        <authorList>
            <person name="Liu G."/>
        </authorList>
    </citation>
    <scope>NUCLEOTIDE SEQUENCE</scope>
    <source>
        <strain evidence="1">FJAT-49825</strain>
    </source>
</reference>
<name>A0A942YZ98_9BACI</name>
<evidence type="ECO:0000313" key="1">
    <source>
        <dbReference type="EMBL" id="MBS4215896.1"/>
    </source>
</evidence>